<evidence type="ECO:0000313" key="2">
    <source>
        <dbReference type="Proteomes" id="UP000465622"/>
    </source>
</evidence>
<dbReference type="RefSeq" id="WP_036438235.1">
    <property type="nucleotide sequence ID" value="NZ_AP022567.1"/>
</dbReference>
<dbReference type="Proteomes" id="UP000465622">
    <property type="component" value="Chromosome"/>
</dbReference>
<dbReference type="EMBL" id="AP022567">
    <property type="protein sequence ID" value="BBX31538.1"/>
    <property type="molecule type" value="Genomic_DNA"/>
</dbReference>
<name>A0ABN5Y0G7_MYCME</name>
<dbReference type="InterPro" id="IPR046193">
    <property type="entry name" value="DUF6221"/>
</dbReference>
<protein>
    <submittedName>
        <fullName evidence="1">Uncharacterized protein</fullName>
    </submittedName>
</protein>
<evidence type="ECO:0000313" key="1">
    <source>
        <dbReference type="EMBL" id="BBX31538.1"/>
    </source>
</evidence>
<gene>
    <name evidence="1" type="ORF">MMAGJ_08200</name>
</gene>
<proteinExistence type="predicted"/>
<organism evidence="1 2">
    <name type="scientific">Mycolicibacterium mageritense</name>
    <name type="common">Mycobacterium mageritense</name>
    <dbReference type="NCBI Taxonomy" id="53462"/>
    <lineage>
        <taxon>Bacteria</taxon>
        <taxon>Bacillati</taxon>
        <taxon>Actinomycetota</taxon>
        <taxon>Actinomycetes</taxon>
        <taxon>Mycobacteriales</taxon>
        <taxon>Mycobacteriaceae</taxon>
        <taxon>Mycolicibacterium</taxon>
    </lineage>
</organism>
<accession>A0ABN5Y0G7</accession>
<keyword evidence="2" id="KW-1185">Reference proteome</keyword>
<reference evidence="1 2" key="1">
    <citation type="journal article" date="2019" name="Emerg. Microbes Infect.">
        <title>Comprehensive subspecies identification of 175 nontuberculous mycobacteria species based on 7547 genomic profiles.</title>
        <authorList>
            <person name="Matsumoto Y."/>
            <person name="Kinjo T."/>
            <person name="Motooka D."/>
            <person name="Nabeya D."/>
            <person name="Jung N."/>
            <person name="Uechi K."/>
            <person name="Horii T."/>
            <person name="Iida T."/>
            <person name="Fujita J."/>
            <person name="Nakamura S."/>
        </authorList>
    </citation>
    <scope>NUCLEOTIDE SEQUENCE [LARGE SCALE GENOMIC DNA]</scope>
    <source>
        <strain evidence="1 2">JCM 12375</strain>
    </source>
</reference>
<dbReference type="Pfam" id="PF19730">
    <property type="entry name" value="DUF6221"/>
    <property type="match status" value="1"/>
</dbReference>
<sequence>MNVVRFVLARIAEDERGELSSLRRGGAPSRGLREAAFKRRLVDDALRNVQWNFAHGEDDNLHLKQPILGQLAMVYADHPDFDARWAR</sequence>